<keyword evidence="3" id="KW-1185">Reference proteome</keyword>
<name>A0A9P4MH41_9PEZI</name>
<dbReference type="Pfam" id="PF06985">
    <property type="entry name" value="HET"/>
    <property type="match status" value="1"/>
</dbReference>
<dbReference type="Proteomes" id="UP000799772">
    <property type="component" value="Unassembled WGS sequence"/>
</dbReference>
<dbReference type="PANTHER" id="PTHR33112:SF12">
    <property type="entry name" value="HETEROKARYON INCOMPATIBILITY DOMAIN-CONTAINING PROTEIN"/>
    <property type="match status" value="1"/>
</dbReference>
<organism evidence="2 3">
    <name type="scientific">Rhizodiscina lignyota</name>
    <dbReference type="NCBI Taxonomy" id="1504668"/>
    <lineage>
        <taxon>Eukaryota</taxon>
        <taxon>Fungi</taxon>
        <taxon>Dikarya</taxon>
        <taxon>Ascomycota</taxon>
        <taxon>Pezizomycotina</taxon>
        <taxon>Dothideomycetes</taxon>
        <taxon>Pleosporomycetidae</taxon>
        <taxon>Aulographales</taxon>
        <taxon>Rhizodiscinaceae</taxon>
        <taxon>Rhizodiscina</taxon>
    </lineage>
</organism>
<evidence type="ECO:0000313" key="2">
    <source>
        <dbReference type="EMBL" id="KAF2105039.1"/>
    </source>
</evidence>
<evidence type="ECO:0000259" key="1">
    <source>
        <dbReference type="Pfam" id="PF06985"/>
    </source>
</evidence>
<evidence type="ECO:0000313" key="3">
    <source>
        <dbReference type="Proteomes" id="UP000799772"/>
    </source>
</evidence>
<dbReference type="EMBL" id="ML978121">
    <property type="protein sequence ID" value="KAF2105039.1"/>
    <property type="molecule type" value="Genomic_DNA"/>
</dbReference>
<protein>
    <submittedName>
        <fullName evidence="2">HET-domain-containing protein</fullName>
    </submittedName>
</protein>
<dbReference type="AlphaFoldDB" id="A0A9P4MH41"/>
<accession>A0A9P4MH41</accession>
<gene>
    <name evidence="2" type="ORF">NA57DRAFT_71235</name>
</gene>
<comment type="caution">
    <text evidence="2">The sequence shown here is derived from an EMBL/GenBank/DDBJ whole genome shotgun (WGS) entry which is preliminary data.</text>
</comment>
<feature type="domain" description="Heterokaryon incompatibility" evidence="1">
    <location>
        <begin position="186"/>
        <end position="360"/>
    </location>
</feature>
<sequence length="709" mass="81005">MLIQRPNSAVLCPHCTNLASLLVDISQTPKPGNAHTKWWDETYGKIRSIQGITPDTCQLCRILQRAFARIPGFNPADTKINISNRTLAKYKGLEHSACEFQACGARLALAPIIPVVKTDDGEDVHAFTGRFVLKFMNPLLTRNWMDRCEKHAGCRPDHSSKDFDFPFRLIDVQKGRLVEAPADSRYVALSYVWGSVKQVLLNKTTRKFLEQEGSISVSGLKEPQEEYTQLGKELEGRVIPRTIRDAILLCQLLNERYLWTDSLCILQDDDFQERNGAWTNADKLAQIPKMDIIYGASVLTVIAACGTDSNAGLPGVHISDTRTTQVVGKIGDQIFVSVAEDPLDEFWRSKWSERAWTFQEFLLSKRHLIFLSEQVVFHCSTISWSEDHSLEYVDDPETVMAVPAWTRSYRLRPLQLPDTSKLLPSNFVPALFINEYYNLWLKDFLKRQLTVTSDILFAFDGALSASNRHLGRFYHGLPVEYFCECLHWLVGLPWSWTGWMWDVASFEEFNTNYQRKTPAHWCRVGVWGTKVLTDGDVELWKISSPDVKGWERLEFFPSPAFQVDDEFIISEPQNSLEIVKKSSIPSNCLVIKTVTSFVYISSERQSKWSAALQTFSSTDFTPENLIGGIHFPNKWQDKIKDRLQVIITGSYFYGPDPRWPDKTDEMDPMIDCLVVEPVGDGQMERLISFVTRFSQVRKLVWAPIVAVLR</sequence>
<dbReference type="InterPro" id="IPR010730">
    <property type="entry name" value="HET"/>
</dbReference>
<dbReference type="OrthoDB" id="5135333at2759"/>
<dbReference type="PANTHER" id="PTHR33112">
    <property type="entry name" value="DOMAIN PROTEIN, PUTATIVE-RELATED"/>
    <property type="match status" value="1"/>
</dbReference>
<proteinExistence type="predicted"/>
<reference evidence="2" key="1">
    <citation type="journal article" date="2020" name="Stud. Mycol.">
        <title>101 Dothideomycetes genomes: a test case for predicting lifestyles and emergence of pathogens.</title>
        <authorList>
            <person name="Haridas S."/>
            <person name="Albert R."/>
            <person name="Binder M."/>
            <person name="Bloem J."/>
            <person name="Labutti K."/>
            <person name="Salamov A."/>
            <person name="Andreopoulos B."/>
            <person name="Baker S."/>
            <person name="Barry K."/>
            <person name="Bills G."/>
            <person name="Bluhm B."/>
            <person name="Cannon C."/>
            <person name="Castanera R."/>
            <person name="Culley D."/>
            <person name="Daum C."/>
            <person name="Ezra D."/>
            <person name="Gonzalez J."/>
            <person name="Henrissat B."/>
            <person name="Kuo A."/>
            <person name="Liang C."/>
            <person name="Lipzen A."/>
            <person name="Lutzoni F."/>
            <person name="Magnuson J."/>
            <person name="Mondo S."/>
            <person name="Nolan M."/>
            <person name="Ohm R."/>
            <person name="Pangilinan J."/>
            <person name="Park H.-J."/>
            <person name="Ramirez L."/>
            <person name="Alfaro M."/>
            <person name="Sun H."/>
            <person name="Tritt A."/>
            <person name="Yoshinaga Y."/>
            <person name="Zwiers L.-H."/>
            <person name="Turgeon B."/>
            <person name="Goodwin S."/>
            <person name="Spatafora J."/>
            <person name="Crous P."/>
            <person name="Grigoriev I."/>
        </authorList>
    </citation>
    <scope>NUCLEOTIDE SEQUENCE</scope>
    <source>
        <strain evidence="2">CBS 133067</strain>
    </source>
</reference>